<organism evidence="2 3">
    <name type="scientific">Deinococcus rufus</name>
    <dbReference type="NCBI Taxonomy" id="2136097"/>
    <lineage>
        <taxon>Bacteria</taxon>
        <taxon>Thermotogati</taxon>
        <taxon>Deinococcota</taxon>
        <taxon>Deinococci</taxon>
        <taxon>Deinococcales</taxon>
        <taxon>Deinococcaceae</taxon>
        <taxon>Deinococcus</taxon>
    </lineage>
</organism>
<dbReference type="Proteomes" id="UP001595803">
    <property type="component" value="Unassembled WGS sequence"/>
</dbReference>
<feature type="domain" description="Knr4/Smi1-like" evidence="1">
    <location>
        <begin position="25"/>
        <end position="137"/>
    </location>
</feature>
<dbReference type="SUPFAM" id="SSF160631">
    <property type="entry name" value="SMI1/KNR4-like"/>
    <property type="match status" value="1"/>
</dbReference>
<dbReference type="InterPro" id="IPR018958">
    <property type="entry name" value="Knr4/Smi1-like_dom"/>
</dbReference>
<dbReference type="Pfam" id="PF09346">
    <property type="entry name" value="SMI1_KNR4"/>
    <property type="match status" value="1"/>
</dbReference>
<keyword evidence="3" id="KW-1185">Reference proteome</keyword>
<dbReference type="Gene3D" id="3.40.1580.10">
    <property type="entry name" value="SMI1/KNR4-like"/>
    <property type="match status" value="1"/>
</dbReference>
<evidence type="ECO:0000313" key="2">
    <source>
        <dbReference type="EMBL" id="MFC3833836.1"/>
    </source>
</evidence>
<evidence type="ECO:0000313" key="3">
    <source>
        <dbReference type="Proteomes" id="UP001595803"/>
    </source>
</evidence>
<accession>A0ABV7ZCK4</accession>
<reference evidence="3" key="1">
    <citation type="journal article" date="2019" name="Int. J. Syst. Evol. Microbiol.">
        <title>The Global Catalogue of Microorganisms (GCM) 10K type strain sequencing project: providing services to taxonomists for standard genome sequencing and annotation.</title>
        <authorList>
            <consortium name="The Broad Institute Genomics Platform"/>
            <consortium name="The Broad Institute Genome Sequencing Center for Infectious Disease"/>
            <person name="Wu L."/>
            <person name="Ma J."/>
        </authorList>
    </citation>
    <scope>NUCLEOTIDE SEQUENCE [LARGE SCALE GENOMIC DNA]</scope>
    <source>
        <strain evidence="3">CCTCC AB 2017081</strain>
    </source>
</reference>
<name>A0ABV7ZCK4_9DEIO</name>
<protein>
    <submittedName>
        <fullName evidence="2">SMI1/KNR4 family protein</fullName>
    </submittedName>
</protein>
<proteinExistence type="predicted"/>
<sequence length="176" mass="19304">MTRYAETLRLLATLPAPQAFAGIQRERITVYSAEIGIPFPPSLLEWLIHANGASVESQYLVGIDGTLPTDMPSLYTLHPNWKAAGLIPVASDGCGNHYVIATRQEYGKGCPVLFIDHERNADIPDFLVASDFSIFVSEFVRREANGSNGWPFDPQSTLRIDPNLASFSGAPLPWSN</sequence>
<dbReference type="InterPro" id="IPR037883">
    <property type="entry name" value="Knr4/Smi1-like_sf"/>
</dbReference>
<gene>
    <name evidence="2" type="ORF">ACFOSB_13290</name>
</gene>
<dbReference type="RefSeq" id="WP_322473507.1">
    <property type="nucleotide sequence ID" value="NZ_JBHRZG010000014.1"/>
</dbReference>
<dbReference type="EMBL" id="JBHRZG010000014">
    <property type="protein sequence ID" value="MFC3833836.1"/>
    <property type="molecule type" value="Genomic_DNA"/>
</dbReference>
<comment type="caution">
    <text evidence="2">The sequence shown here is derived from an EMBL/GenBank/DDBJ whole genome shotgun (WGS) entry which is preliminary data.</text>
</comment>
<evidence type="ECO:0000259" key="1">
    <source>
        <dbReference type="Pfam" id="PF09346"/>
    </source>
</evidence>